<dbReference type="EMBL" id="FNQO01000003">
    <property type="protein sequence ID" value="SEA36210.1"/>
    <property type="molecule type" value="Genomic_DNA"/>
</dbReference>
<gene>
    <name evidence="2" type="ORF">SAMN05216562_2835</name>
</gene>
<feature type="transmembrane region" description="Helical" evidence="1">
    <location>
        <begin position="47"/>
        <end position="68"/>
    </location>
</feature>
<dbReference type="RefSeq" id="WP_091389859.1">
    <property type="nucleotide sequence ID" value="NZ_FNQO01000003.1"/>
</dbReference>
<keyword evidence="1" id="KW-1133">Transmembrane helix</keyword>
<feature type="transmembrane region" description="Helical" evidence="1">
    <location>
        <begin position="106"/>
        <end position="122"/>
    </location>
</feature>
<evidence type="ECO:0000256" key="1">
    <source>
        <dbReference type="SAM" id="Phobius"/>
    </source>
</evidence>
<dbReference type="Pfam" id="PF14248">
    <property type="entry name" value="DUF4345"/>
    <property type="match status" value="1"/>
</dbReference>
<reference evidence="3" key="1">
    <citation type="submission" date="2016-10" db="EMBL/GenBank/DDBJ databases">
        <authorList>
            <person name="Varghese N."/>
            <person name="Submissions S."/>
        </authorList>
    </citation>
    <scope>NUCLEOTIDE SEQUENCE [LARGE SCALE GENOMIC DNA]</scope>
    <source>
        <strain evidence="3">CGMCC 1.10657</strain>
    </source>
</reference>
<dbReference type="AlphaFoldDB" id="A0A1H4AJX1"/>
<keyword evidence="1" id="KW-0812">Transmembrane</keyword>
<dbReference type="InterPro" id="IPR025597">
    <property type="entry name" value="DUF4345"/>
</dbReference>
<protein>
    <recommendedName>
        <fullName evidence="4">DUF4345 domain-containing protein</fullName>
    </recommendedName>
</protein>
<dbReference type="Proteomes" id="UP000198658">
    <property type="component" value="Unassembled WGS sequence"/>
</dbReference>
<feature type="transmembrane region" description="Helical" evidence="1">
    <location>
        <begin position="7"/>
        <end position="27"/>
    </location>
</feature>
<accession>A0A1H4AJX1</accession>
<proteinExistence type="predicted"/>
<evidence type="ECO:0000313" key="3">
    <source>
        <dbReference type="Proteomes" id="UP000198658"/>
    </source>
</evidence>
<evidence type="ECO:0008006" key="4">
    <source>
        <dbReference type="Google" id="ProtNLM"/>
    </source>
</evidence>
<keyword evidence="3" id="KW-1185">Reference proteome</keyword>
<sequence>MKYFGKTYLSLNLLVYAAIGIAAFVNPEGFAGGINLGFLAPPAVPEFLATFGGFMLAIAMALGIALSIRQHRRVAYASLALAYLGFACGRLYGMLLISGFDWRNGIFFALEVLLLIWGIFCYRETRWLPVEYGH</sequence>
<keyword evidence="1" id="KW-0472">Membrane</keyword>
<evidence type="ECO:0000313" key="2">
    <source>
        <dbReference type="EMBL" id="SEA36210.1"/>
    </source>
</evidence>
<organism evidence="2 3">
    <name type="scientific">Microbulbifer marinus</name>
    <dbReference type="NCBI Taxonomy" id="658218"/>
    <lineage>
        <taxon>Bacteria</taxon>
        <taxon>Pseudomonadati</taxon>
        <taxon>Pseudomonadota</taxon>
        <taxon>Gammaproteobacteria</taxon>
        <taxon>Cellvibrionales</taxon>
        <taxon>Microbulbiferaceae</taxon>
        <taxon>Microbulbifer</taxon>
    </lineage>
</organism>
<feature type="transmembrane region" description="Helical" evidence="1">
    <location>
        <begin position="80"/>
        <end position="100"/>
    </location>
</feature>
<name>A0A1H4AJX1_9GAMM</name>